<dbReference type="STRING" id="659014.SAMN04487996_10152"/>
<dbReference type="SMART" id="SM00345">
    <property type="entry name" value="HTH_GNTR"/>
    <property type="match status" value="1"/>
</dbReference>
<name>A0A1G6UV92_9BACT</name>
<dbReference type="CDD" id="cd07377">
    <property type="entry name" value="WHTH_GntR"/>
    <property type="match status" value="1"/>
</dbReference>
<dbReference type="Pfam" id="PF00392">
    <property type="entry name" value="GntR"/>
    <property type="match status" value="1"/>
</dbReference>
<dbReference type="AlphaFoldDB" id="A0A1G6UV92"/>
<organism evidence="5 6">
    <name type="scientific">Dyadobacter soli</name>
    <dbReference type="NCBI Taxonomy" id="659014"/>
    <lineage>
        <taxon>Bacteria</taxon>
        <taxon>Pseudomonadati</taxon>
        <taxon>Bacteroidota</taxon>
        <taxon>Cytophagia</taxon>
        <taxon>Cytophagales</taxon>
        <taxon>Spirosomataceae</taxon>
        <taxon>Dyadobacter</taxon>
    </lineage>
</organism>
<dbReference type="Pfam" id="PF13377">
    <property type="entry name" value="Peripla_BP_3"/>
    <property type="match status" value="1"/>
</dbReference>
<reference evidence="6" key="1">
    <citation type="submission" date="2016-10" db="EMBL/GenBank/DDBJ databases">
        <authorList>
            <person name="Varghese N."/>
            <person name="Submissions S."/>
        </authorList>
    </citation>
    <scope>NUCLEOTIDE SEQUENCE [LARGE SCALE GENOMIC DNA]</scope>
    <source>
        <strain evidence="6">DSM 25329</strain>
    </source>
</reference>
<dbReference type="SUPFAM" id="SSF53822">
    <property type="entry name" value="Periplasmic binding protein-like I"/>
    <property type="match status" value="1"/>
</dbReference>
<dbReference type="SUPFAM" id="SSF46785">
    <property type="entry name" value="Winged helix' DNA-binding domain"/>
    <property type="match status" value="1"/>
</dbReference>
<sequence>MFSTGTNWYDFIILQQPANRVPLPPYCIIVKENRSKYKLVVNHVTDRIQSGEYGNGDRIPSINAFRSEYSLSRDTVFAGLRELISKGIITSNHGVGYFVSSTKIGATHNIFLLFNELNGFKEVLFKSFIESVGSEATVDLYFHNYNRKVFETLVADARGKYTDYVIMSGKFRGIGPLLESLMGRVFLLDHFDFELKGQYSAVFQDFDKNTYEALVSGLHLIRKYQRIFMVQKEEKEPEERYDGLKRFCEEHGFEHAYIPEIPGHTIRPGDLFIVVKDEDLAELIKQAEALNITPGADFGIISYNDTPLKEVLAGGITTLSTDFRLMGKTMADLIDTKAISTIENPWQLNVRRSL</sequence>
<keyword evidence="3" id="KW-0804">Transcription</keyword>
<evidence type="ECO:0000313" key="5">
    <source>
        <dbReference type="EMBL" id="SDD44485.1"/>
    </source>
</evidence>
<feature type="domain" description="HTH gntR-type" evidence="4">
    <location>
        <begin position="34"/>
        <end position="102"/>
    </location>
</feature>
<accession>A0A1G6UV92</accession>
<dbReference type="GO" id="GO:0003700">
    <property type="term" value="F:DNA-binding transcription factor activity"/>
    <property type="evidence" value="ECO:0007669"/>
    <property type="project" value="InterPro"/>
</dbReference>
<dbReference type="EMBL" id="FNAN01000001">
    <property type="protein sequence ID" value="SDD44485.1"/>
    <property type="molecule type" value="Genomic_DNA"/>
</dbReference>
<keyword evidence="1" id="KW-0805">Transcription regulation</keyword>
<dbReference type="InterPro" id="IPR036390">
    <property type="entry name" value="WH_DNA-bd_sf"/>
</dbReference>
<proteinExistence type="predicted"/>
<dbReference type="InterPro" id="IPR046335">
    <property type="entry name" value="LacI/GalR-like_sensor"/>
</dbReference>
<dbReference type="Gene3D" id="3.40.50.2300">
    <property type="match status" value="2"/>
</dbReference>
<evidence type="ECO:0000259" key="4">
    <source>
        <dbReference type="PROSITE" id="PS50949"/>
    </source>
</evidence>
<dbReference type="PROSITE" id="PS50949">
    <property type="entry name" value="HTH_GNTR"/>
    <property type="match status" value="1"/>
</dbReference>
<keyword evidence="2" id="KW-0238">DNA-binding</keyword>
<dbReference type="InterPro" id="IPR000524">
    <property type="entry name" value="Tscrpt_reg_HTH_GntR"/>
</dbReference>
<evidence type="ECO:0000256" key="3">
    <source>
        <dbReference type="ARBA" id="ARBA00023163"/>
    </source>
</evidence>
<dbReference type="Proteomes" id="UP000198748">
    <property type="component" value="Unassembled WGS sequence"/>
</dbReference>
<dbReference type="InterPro" id="IPR028082">
    <property type="entry name" value="Peripla_BP_I"/>
</dbReference>
<protein>
    <submittedName>
        <fullName evidence="5">Transcriptional regulator, GntR family</fullName>
    </submittedName>
</protein>
<dbReference type="Gene3D" id="1.10.10.10">
    <property type="entry name" value="Winged helix-like DNA-binding domain superfamily/Winged helix DNA-binding domain"/>
    <property type="match status" value="1"/>
</dbReference>
<evidence type="ECO:0000256" key="1">
    <source>
        <dbReference type="ARBA" id="ARBA00023015"/>
    </source>
</evidence>
<gene>
    <name evidence="5" type="ORF">SAMN04487996_10152</name>
</gene>
<dbReference type="PANTHER" id="PTHR38445:SF10">
    <property type="entry name" value="GNTR-FAMILY TRANSCRIPTIONAL REGULATOR"/>
    <property type="match status" value="1"/>
</dbReference>
<keyword evidence="6" id="KW-1185">Reference proteome</keyword>
<dbReference type="PANTHER" id="PTHR38445">
    <property type="entry name" value="HTH-TYPE TRANSCRIPTIONAL REPRESSOR YTRA"/>
    <property type="match status" value="1"/>
</dbReference>
<dbReference type="GO" id="GO:0003677">
    <property type="term" value="F:DNA binding"/>
    <property type="evidence" value="ECO:0007669"/>
    <property type="project" value="UniProtKB-KW"/>
</dbReference>
<dbReference type="InterPro" id="IPR036388">
    <property type="entry name" value="WH-like_DNA-bd_sf"/>
</dbReference>
<evidence type="ECO:0000256" key="2">
    <source>
        <dbReference type="ARBA" id="ARBA00023125"/>
    </source>
</evidence>
<evidence type="ECO:0000313" key="6">
    <source>
        <dbReference type="Proteomes" id="UP000198748"/>
    </source>
</evidence>